<dbReference type="GO" id="GO:0005681">
    <property type="term" value="C:spliceosomal complex"/>
    <property type="evidence" value="ECO:0007669"/>
    <property type="project" value="TreeGrafter"/>
</dbReference>
<reference evidence="3" key="1">
    <citation type="journal article" date="2020" name="Stud. Mycol.">
        <title>101 Dothideomycetes genomes: a test case for predicting lifestyles and emergence of pathogens.</title>
        <authorList>
            <person name="Haridas S."/>
            <person name="Albert R."/>
            <person name="Binder M."/>
            <person name="Bloem J."/>
            <person name="Labutti K."/>
            <person name="Salamov A."/>
            <person name="Andreopoulos B."/>
            <person name="Baker S."/>
            <person name="Barry K."/>
            <person name="Bills G."/>
            <person name="Bluhm B."/>
            <person name="Cannon C."/>
            <person name="Castanera R."/>
            <person name="Culley D."/>
            <person name="Daum C."/>
            <person name="Ezra D."/>
            <person name="Gonzalez J."/>
            <person name="Henrissat B."/>
            <person name="Kuo A."/>
            <person name="Liang C."/>
            <person name="Lipzen A."/>
            <person name="Lutzoni F."/>
            <person name="Magnuson J."/>
            <person name="Mondo S."/>
            <person name="Nolan M."/>
            <person name="Ohm R."/>
            <person name="Pangilinan J."/>
            <person name="Park H.-J."/>
            <person name="Ramirez L."/>
            <person name="Alfaro M."/>
            <person name="Sun H."/>
            <person name="Tritt A."/>
            <person name="Yoshinaga Y."/>
            <person name="Zwiers L.-H."/>
            <person name="Turgeon B."/>
            <person name="Goodwin S."/>
            <person name="Spatafora J."/>
            <person name="Crous P."/>
            <person name="Grigoriev I."/>
        </authorList>
    </citation>
    <scope>NUCLEOTIDE SEQUENCE</scope>
    <source>
        <strain evidence="3">CBS 123094</strain>
    </source>
</reference>
<keyword evidence="4" id="KW-1185">Reference proteome</keyword>
<dbReference type="OrthoDB" id="163257at2759"/>
<dbReference type="PANTHER" id="PTHR23148">
    <property type="entry name" value="SERINE/ARGININE REGULATED NUCLEAR MATRIX PROTEIN"/>
    <property type="match status" value="1"/>
</dbReference>
<evidence type="ECO:0000259" key="2">
    <source>
        <dbReference type="PROSITE" id="PS51025"/>
    </source>
</evidence>
<name>A0A6A5WJJ4_9PLEO</name>
<dbReference type="PANTHER" id="PTHR23148:SF0">
    <property type="entry name" value="SERINE_ARGININE REPETITIVE MATRIX PROTEIN 1"/>
    <property type="match status" value="1"/>
</dbReference>
<dbReference type="AlphaFoldDB" id="A0A6A5WJJ4"/>
<dbReference type="PROSITE" id="PS51025">
    <property type="entry name" value="PWI"/>
    <property type="match status" value="1"/>
</dbReference>
<dbReference type="GO" id="GO:0048024">
    <property type="term" value="P:regulation of mRNA splicing, via spliceosome"/>
    <property type="evidence" value="ECO:0007669"/>
    <property type="project" value="TreeGrafter"/>
</dbReference>
<evidence type="ECO:0000313" key="4">
    <source>
        <dbReference type="Proteomes" id="UP000799779"/>
    </source>
</evidence>
<evidence type="ECO:0000313" key="3">
    <source>
        <dbReference type="EMBL" id="KAF2001188.1"/>
    </source>
</evidence>
<protein>
    <submittedName>
        <fullName evidence="3">PWI domain-containing protein</fullName>
    </submittedName>
</protein>
<keyword evidence="1" id="KW-0507">mRNA processing</keyword>
<dbReference type="GO" id="GO:0006397">
    <property type="term" value="P:mRNA processing"/>
    <property type="evidence" value="ECO:0007669"/>
    <property type="project" value="UniProtKB-KW"/>
</dbReference>
<organism evidence="3 4">
    <name type="scientific">Amniculicola lignicola CBS 123094</name>
    <dbReference type="NCBI Taxonomy" id="1392246"/>
    <lineage>
        <taxon>Eukaryota</taxon>
        <taxon>Fungi</taxon>
        <taxon>Dikarya</taxon>
        <taxon>Ascomycota</taxon>
        <taxon>Pezizomycotina</taxon>
        <taxon>Dothideomycetes</taxon>
        <taxon>Pleosporomycetidae</taxon>
        <taxon>Pleosporales</taxon>
        <taxon>Amniculicolaceae</taxon>
        <taxon>Amniculicola</taxon>
    </lineage>
</organism>
<evidence type="ECO:0000256" key="1">
    <source>
        <dbReference type="ARBA" id="ARBA00022664"/>
    </source>
</evidence>
<dbReference type="Proteomes" id="UP000799779">
    <property type="component" value="Unassembled WGS sequence"/>
</dbReference>
<dbReference type="InterPro" id="IPR036483">
    <property type="entry name" value="PWI_dom_sf"/>
</dbReference>
<sequence>MAFGQTADQRIKAQTKFPPEFDQPVDSNKVQMDVMKPWIVKEMIAALGDEDEIVIDFCHNWISSTQFPDIKDLHIFLQPFLHGKTAKFTKELWNLLLSAQSTVNGVPPELVAAKKAEMQQQVS</sequence>
<dbReference type="GO" id="GO:0003723">
    <property type="term" value="F:RNA binding"/>
    <property type="evidence" value="ECO:0007669"/>
    <property type="project" value="TreeGrafter"/>
</dbReference>
<proteinExistence type="predicted"/>
<dbReference type="Gene3D" id="1.20.1390.10">
    <property type="entry name" value="PWI domain"/>
    <property type="match status" value="1"/>
</dbReference>
<feature type="domain" description="PWI" evidence="2">
    <location>
        <begin position="14"/>
        <end position="113"/>
    </location>
</feature>
<dbReference type="Pfam" id="PF01480">
    <property type="entry name" value="PWI"/>
    <property type="match status" value="1"/>
</dbReference>
<accession>A0A6A5WJJ4</accession>
<gene>
    <name evidence="3" type="ORF">P154DRAFT_433329</name>
</gene>
<dbReference type="SMART" id="SM00311">
    <property type="entry name" value="PWI"/>
    <property type="match status" value="1"/>
</dbReference>
<dbReference type="EMBL" id="ML977584">
    <property type="protein sequence ID" value="KAF2001188.1"/>
    <property type="molecule type" value="Genomic_DNA"/>
</dbReference>
<dbReference type="InterPro" id="IPR052225">
    <property type="entry name" value="Ser/Arg_repetitive_matrix"/>
</dbReference>
<dbReference type="SUPFAM" id="SSF101233">
    <property type="entry name" value="PWI domain"/>
    <property type="match status" value="1"/>
</dbReference>
<dbReference type="InterPro" id="IPR002483">
    <property type="entry name" value="PWI_dom"/>
</dbReference>